<sequence>MRKTTPSRKTTIKKKIGKVASTPKAKVLVCHSPLTGGKLLADSCTLCGVSVDILSIEGLTPRDWEGYDIKLTPLRHPAGVFRQIVKNQITSSTPDLVIDFFLKFIEIRRIMGQQGFTFIRFPADWYSVRIKDVFNRAGIKWNEDVCDHLFKRNLPAPTDATIINQYNKQSPEMAEAYNVFDEWCGV</sequence>
<comment type="caution">
    <text evidence="1">The sequence shown here is derived from an EMBL/GenBank/DDBJ whole genome shotgun (WGS) entry which is preliminary data.</text>
</comment>
<dbReference type="SUPFAM" id="SSF51445">
    <property type="entry name" value="(Trans)glycosidases"/>
    <property type="match status" value="1"/>
</dbReference>
<dbReference type="EMBL" id="LAZR01019514">
    <property type="protein sequence ID" value="KKL92267.1"/>
    <property type="molecule type" value="Genomic_DNA"/>
</dbReference>
<reference evidence="1" key="1">
    <citation type="journal article" date="2015" name="Nature">
        <title>Complex archaea that bridge the gap between prokaryotes and eukaryotes.</title>
        <authorList>
            <person name="Spang A."/>
            <person name="Saw J.H."/>
            <person name="Jorgensen S.L."/>
            <person name="Zaremba-Niedzwiedzka K."/>
            <person name="Martijn J."/>
            <person name="Lind A.E."/>
            <person name="van Eijk R."/>
            <person name="Schleper C."/>
            <person name="Guy L."/>
            <person name="Ettema T.J."/>
        </authorList>
    </citation>
    <scope>NUCLEOTIDE SEQUENCE</scope>
</reference>
<dbReference type="AlphaFoldDB" id="A0A0F9IZ48"/>
<evidence type="ECO:0000313" key="1">
    <source>
        <dbReference type="EMBL" id="KKL92267.1"/>
    </source>
</evidence>
<organism evidence="1">
    <name type="scientific">marine sediment metagenome</name>
    <dbReference type="NCBI Taxonomy" id="412755"/>
    <lineage>
        <taxon>unclassified sequences</taxon>
        <taxon>metagenomes</taxon>
        <taxon>ecological metagenomes</taxon>
    </lineage>
</organism>
<accession>A0A0F9IZ48</accession>
<dbReference type="InterPro" id="IPR017853">
    <property type="entry name" value="GH"/>
</dbReference>
<name>A0A0F9IZ48_9ZZZZ</name>
<gene>
    <name evidence="1" type="ORF">LCGC14_1886380</name>
</gene>
<protein>
    <submittedName>
        <fullName evidence="1">Uncharacterized protein</fullName>
    </submittedName>
</protein>
<proteinExistence type="predicted"/>